<comment type="caution">
    <text evidence="9">The sequence shown here is derived from an EMBL/GenBank/DDBJ whole genome shotgun (WGS) entry which is preliminary data.</text>
</comment>
<organism evidence="9 10">
    <name type="scientific">Caloranaerobacter azorensis H53214</name>
    <dbReference type="NCBI Taxonomy" id="1156417"/>
    <lineage>
        <taxon>Bacteria</taxon>
        <taxon>Bacillati</taxon>
        <taxon>Bacillota</taxon>
        <taxon>Tissierellia</taxon>
        <taxon>Tissierellales</taxon>
        <taxon>Thermohalobacteraceae</taxon>
        <taxon>Caloranaerobacter</taxon>
    </lineage>
</organism>
<dbReference type="GO" id="GO:0005886">
    <property type="term" value="C:plasma membrane"/>
    <property type="evidence" value="ECO:0007669"/>
    <property type="project" value="UniProtKB-SubCell"/>
</dbReference>
<dbReference type="EMBL" id="AZTB01000015">
    <property type="protein sequence ID" value="KGG80747.1"/>
    <property type="molecule type" value="Genomic_DNA"/>
</dbReference>
<gene>
    <name evidence="9" type="ORF">Y919_04335</name>
</gene>
<dbReference type="PANTHER" id="PTHR30329">
    <property type="entry name" value="STATOR ELEMENT OF FLAGELLAR MOTOR COMPLEX"/>
    <property type="match status" value="1"/>
</dbReference>
<dbReference type="InterPro" id="IPR025713">
    <property type="entry name" value="MotB-like_N_dom"/>
</dbReference>
<proteinExistence type="inferred from homology"/>
<evidence type="ECO:0000256" key="4">
    <source>
        <dbReference type="ARBA" id="ARBA00022692"/>
    </source>
</evidence>
<evidence type="ECO:0000313" key="10">
    <source>
        <dbReference type="Proteomes" id="UP000029622"/>
    </source>
</evidence>
<dbReference type="Proteomes" id="UP000029622">
    <property type="component" value="Unassembled WGS sequence"/>
</dbReference>
<evidence type="ECO:0000256" key="7">
    <source>
        <dbReference type="PROSITE-ProRule" id="PRU00473"/>
    </source>
</evidence>
<sequence>MMRKRVKKEEKKGAPEWMTTYGDMVTLLLCFFVLLFSFSEINVRKFEAIMKSFQGSLGVLKGGKTIQDVPFVNNGNLYQDKSTNEKKEIEDFRKLKALIEEYAKEKGLETRVIAGIEERGLTIRVLDNVFFDSGRAEIKPKAKEILRYIGDILNRKEFKHKHIKIEGHTDTDPIRTSKFPSNWELSAIRATNVLRFLIEEKGIEGNRISSAGYAYYRPVAPNDTPENKAKNRRVDIVILKSSYAKWEPD</sequence>
<dbReference type="Pfam" id="PF13677">
    <property type="entry name" value="MotB_plug"/>
    <property type="match status" value="1"/>
</dbReference>
<name>A0A096BIP8_9FIRM</name>
<comment type="similarity">
    <text evidence="2">Belongs to the MotB family.</text>
</comment>
<dbReference type="PANTHER" id="PTHR30329:SF21">
    <property type="entry name" value="LIPOPROTEIN YIAD-RELATED"/>
    <property type="match status" value="1"/>
</dbReference>
<dbReference type="CDD" id="cd07185">
    <property type="entry name" value="OmpA_C-like"/>
    <property type="match status" value="1"/>
</dbReference>
<accession>A0A096BIP8</accession>
<keyword evidence="9" id="KW-0282">Flagellum</keyword>
<evidence type="ECO:0000256" key="5">
    <source>
        <dbReference type="ARBA" id="ARBA00022989"/>
    </source>
</evidence>
<keyword evidence="3" id="KW-1003">Cell membrane</keyword>
<dbReference type="STRING" id="1156417.Y919_04335"/>
<evidence type="ECO:0000259" key="8">
    <source>
        <dbReference type="PROSITE" id="PS51123"/>
    </source>
</evidence>
<evidence type="ECO:0000313" key="9">
    <source>
        <dbReference type="EMBL" id="KGG80747.1"/>
    </source>
</evidence>
<dbReference type="Pfam" id="PF00691">
    <property type="entry name" value="OmpA"/>
    <property type="match status" value="1"/>
</dbReference>
<evidence type="ECO:0000256" key="2">
    <source>
        <dbReference type="ARBA" id="ARBA00008914"/>
    </source>
</evidence>
<protein>
    <submittedName>
        <fullName evidence="9">Flagellar motor protein MotB</fullName>
    </submittedName>
</protein>
<keyword evidence="6 7" id="KW-0472">Membrane</keyword>
<dbReference type="Gene3D" id="3.30.1330.60">
    <property type="entry name" value="OmpA-like domain"/>
    <property type="match status" value="1"/>
</dbReference>
<keyword evidence="9" id="KW-0969">Cilium</keyword>
<dbReference type="InterPro" id="IPR006665">
    <property type="entry name" value="OmpA-like"/>
</dbReference>
<feature type="domain" description="OmpA-like" evidence="8">
    <location>
        <begin position="118"/>
        <end position="242"/>
    </location>
</feature>
<reference evidence="9 10" key="1">
    <citation type="submission" date="2013-12" db="EMBL/GenBank/DDBJ databases">
        <title>Draft genome sequence of Caloranaerobacter sp. H53214.</title>
        <authorList>
            <person name="Jiang L.J."/>
            <person name="Shao Z.Z."/>
            <person name="Long M.N."/>
        </authorList>
    </citation>
    <scope>NUCLEOTIDE SEQUENCE [LARGE SCALE GENOMIC DNA]</scope>
    <source>
        <strain evidence="9 10">H53214</strain>
    </source>
</reference>
<dbReference type="PROSITE" id="PS51123">
    <property type="entry name" value="OMPA_2"/>
    <property type="match status" value="1"/>
</dbReference>
<keyword evidence="4" id="KW-0812">Transmembrane</keyword>
<dbReference type="InterPro" id="IPR050330">
    <property type="entry name" value="Bact_OuterMem_StrucFunc"/>
</dbReference>
<dbReference type="InterPro" id="IPR036737">
    <property type="entry name" value="OmpA-like_sf"/>
</dbReference>
<evidence type="ECO:0000256" key="6">
    <source>
        <dbReference type="ARBA" id="ARBA00023136"/>
    </source>
</evidence>
<evidence type="ECO:0000256" key="3">
    <source>
        <dbReference type="ARBA" id="ARBA00022475"/>
    </source>
</evidence>
<dbReference type="AlphaFoldDB" id="A0A096BIP8"/>
<dbReference type="SUPFAM" id="SSF103088">
    <property type="entry name" value="OmpA-like"/>
    <property type="match status" value="1"/>
</dbReference>
<comment type="subcellular location">
    <subcellularLocation>
        <location evidence="1">Cell membrane</location>
        <topology evidence="1">Single-pass membrane protein</topology>
    </subcellularLocation>
</comment>
<keyword evidence="9" id="KW-0966">Cell projection</keyword>
<evidence type="ECO:0000256" key="1">
    <source>
        <dbReference type="ARBA" id="ARBA00004162"/>
    </source>
</evidence>
<keyword evidence="5" id="KW-1133">Transmembrane helix</keyword>